<dbReference type="InterPro" id="IPR025660">
    <property type="entry name" value="Pept_his_AS"/>
</dbReference>
<dbReference type="GO" id="GO:0008234">
    <property type="term" value="F:cysteine-type peptidase activity"/>
    <property type="evidence" value="ECO:0007669"/>
    <property type="project" value="InterPro"/>
</dbReference>
<dbReference type="RefSeq" id="WP_270043185.1">
    <property type="nucleotide sequence ID" value="NZ_JAPDOD010000029.1"/>
</dbReference>
<dbReference type="InterPro" id="IPR000668">
    <property type="entry name" value="Peptidase_C1A_C"/>
</dbReference>
<dbReference type="Gene3D" id="3.90.70.10">
    <property type="entry name" value="Cysteine proteinases"/>
    <property type="match status" value="1"/>
</dbReference>
<proteinExistence type="predicted"/>
<keyword evidence="3" id="KW-1185">Reference proteome</keyword>
<gene>
    <name evidence="2" type="ORF">OM076_26935</name>
</gene>
<dbReference type="GO" id="GO:0006508">
    <property type="term" value="P:proteolysis"/>
    <property type="evidence" value="ECO:0007669"/>
    <property type="project" value="InterPro"/>
</dbReference>
<reference evidence="2" key="1">
    <citation type="submission" date="2022-10" db="EMBL/GenBank/DDBJ databases">
        <title>The WGS of Solirubrobacter ginsenosidimutans DSM 21036.</title>
        <authorList>
            <person name="Jiang Z."/>
        </authorList>
    </citation>
    <scope>NUCLEOTIDE SEQUENCE</scope>
    <source>
        <strain evidence="2">DSM 21036</strain>
    </source>
</reference>
<comment type="caution">
    <text evidence="2">The sequence shown here is derived from an EMBL/GenBank/DDBJ whole genome shotgun (WGS) entry which is preliminary data.</text>
</comment>
<accession>A0A9X3S599</accession>
<dbReference type="SMART" id="SM00645">
    <property type="entry name" value="Pept_C1"/>
    <property type="match status" value="1"/>
</dbReference>
<dbReference type="Gene3D" id="2.60.40.2700">
    <property type="match status" value="12"/>
</dbReference>
<name>A0A9X3S599_9ACTN</name>
<dbReference type="InterPro" id="IPR038765">
    <property type="entry name" value="Papain-like_cys_pep_sf"/>
</dbReference>
<dbReference type="PROSITE" id="PS00639">
    <property type="entry name" value="THIOL_PROTEASE_HIS"/>
    <property type="match status" value="1"/>
</dbReference>
<feature type="domain" description="Peptidase C1A papain C-terminal" evidence="1">
    <location>
        <begin position="57"/>
        <end position="269"/>
    </location>
</feature>
<protein>
    <recommendedName>
        <fullName evidence="1">Peptidase C1A papain C-terminal domain-containing protein</fullName>
    </recommendedName>
</protein>
<dbReference type="EMBL" id="JAPDOD010000029">
    <property type="protein sequence ID" value="MDA0163936.1"/>
    <property type="molecule type" value="Genomic_DNA"/>
</dbReference>
<evidence type="ECO:0000313" key="3">
    <source>
        <dbReference type="Proteomes" id="UP001149140"/>
    </source>
</evidence>
<dbReference type="Proteomes" id="UP001149140">
    <property type="component" value="Unassembled WGS sequence"/>
</dbReference>
<dbReference type="CDD" id="cd02619">
    <property type="entry name" value="Peptidase_C1"/>
    <property type="match status" value="1"/>
</dbReference>
<dbReference type="SUPFAM" id="SSF54001">
    <property type="entry name" value="Cysteine proteinases"/>
    <property type="match status" value="1"/>
</dbReference>
<organism evidence="2 3">
    <name type="scientific">Solirubrobacter ginsenosidimutans</name>
    <dbReference type="NCBI Taxonomy" id="490573"/>
    <lineage>
        <taxon>Bacteria</taxon>
        <taxon>Bacillati</taxon>
        <taxon>Actinomycetota</taxon>
        <taxon>Thermoleophilia</taxon>
        <taxon>Solirubrobacterales</taxon>
        <taxon>Solirubrobacteraceae</taxon>
        <taxon>Solirubrobacter</taxon>
    </lineage>
</organism>
<evidence type="ECO:0000259" key="1">
    <source>
        <dbReference type="SMART" id="SM00645"/>
    </source>
</evidence>
<evidence type="ECO:0000313" key="2">
    <source>
        <dbReference type="EMBL" id="MDA0163936.1"/>
    </source>
</evidence>
<dbReference type="Pfam" id="PF00112">
    <property type="entry name" value="Peptidase_C1"/>
    <property type="match status" value="1"/>
</dbReference>
<sequence>MLVVGVLPASAPAFDSPVAPVTPAGADAEHGLGLIVTPQPAPSAKALDAVEAGAVDLPASVDLTAFAMPVGDQGQVNSCAAWAVDYSAMGYWMNKQGIAGGALAPMFTYSQATGGKNVGTTLPSHMDIAKTQGVDVQSDYTQGNYNFATQPTALQKANAQQWKLTSYDNLTITPNSGTVSQDSIKAALADGKPVVIAMPVYQNFYSVNTTNHGLYTAISGSNMGYHAVTALGYDATGLRIENQWGTGWGDAGWATLGWAFVNKYVVEARAVGAMVDPDPQPKLLADPAITGVVNRGATLTASTGRYTASPTDFDYQWQRDTGSGFADIDDATNSTYVAAQADVTFKVRVKVTASNADGSVTGTSLAVGPIKPVAPTSTMAPAVTGTAARGQVLTTTTGNWTDTPTSYTYAWQRDKGTGYVAIAGATAATYTVATADVGGKVRVMVTAKNAIGSSVATASNATDTVVTAPPVNSVAPPVTGTAARGSILTAATGTWSAAGNTYKYQWQKDAGSGFANITGATAATYAVALADEGAKLRVNVTATNVDGTATASSDATDTVAKALPVNTSVPAPTGTAARASVLTAAPGVWAGVGNTYKYQWQKDAGSGYANITGATAVTYTLALADEGAKIRVNVTATNVDGTATAPSEEVGPIAKAMPANTAVPVIGGVAKRANTLTTTAGTWSGPGNAYTYQWQRDEGSGFADITGATKSSYLLVPADTGNTLRVKVTATNPDGATSANSVATAEVADAKPVNTVLPTVAGVTQRTKTLTAGVGTWTGAGNTYAYQWQRDTGDGFEDITNAKAATYLLTSDDLGATIRVKITATNVDAVVSANSAATATVTTALPVQTAAPAASGTLKTGLNVTTTTGTWTPAGSTYAYQWQRDSGSGFADISGATAATYTLTNADAGAKVRSKVTATNTDGSAAGYSKEIGPVLSTPANTVAPEVTGTLTDASSLSASTGTWASAGDLTHTYKYQWVRCPAAAANAAAAGCVAIAAATNATYTTVAADVAMRIAVRVTATNTQAVATTAASAVTDVLTGRALTNSAVPAITGTAMVKNVLTASEGTWSVPLTKTGYQWKRCAADGSACVNIAGATAKTYTPVVADTGKTLVVAVAATSPGRTATAESEASDAIAALPLPSAATALTITGTTKRQQVLKAVPGTWNNYPTTFAYQWKRCDSGGDNCVDIANAKAATYTLVKADEGSTIKVRQDGTNTTGLGSTTSAATAVVENVDPVNSVLPAITGTGVVGVAMTATKGTWTTSADTTYAYAWQRCDAASDNCAAIAGAVAATYKPVTADVDSTLKVSVTATNPDAAVTATSAATAKVKPAPPAASPIPVLSGTATVGQTVTATTGTWAGTSETVTTTFWRCTTTCTSLQSGTTRTYTLVTGDAGAKIKASVTGVGPGGTTQVYAAAILGPVKSATTGTVLAAASPTSLKNASGKVLAKTTASVPKNGGQATVTVNPAAGLTGRYRAWACPTAPAGSDWQPCTKPVTLGHKTAKLKVAVDAGERVRVVVAKVGK</sequence>